<evidence type="ECO:0000313" key="4">
    <source>
        <dbReference type="Proteomes" id="UP001152607"/>
    </source>
</evidence>
<keyword evidence="4" id="KW-1185">Reference proteome</keyword>
<reference evidence="3" key="1">
    <citation type="submission" date="2023-01" db="EMBL/GenBank/DDBJ databases">
        <authorList>
            <person name="Van Ghelder C."/>
            <person name="Rancurel C."/>
        </authorList>
    </citation>
    <scope>NUCLEOTIDE SEQUENCE</scope>
    <source>
        <strain evidence="3">CNCM I-4278</strain>
    </source>
</reference>
<dbReference type="AlphaFoldDB" id="A0A9W4UPR9"/>
<protein>
    <recommendedName>
        <fullName evidence="5">Short-chain dehydrogenase</fullName>
    </recommendedName>
</protein>
<evidence type="ECO:0008006" key="5">
    <source>
        <dbReference type="Google" id="ProtNLM"/>
    </source>
</evidence>
<evidence type="ECO:0000313" key="3">
    <source>
        <dbReference type="EMBL" id="CAI6338892.1"/>
    </source>
</evidence>
<dbReference type="Proteomes" id="UP001152607">
    <property type="component" value="Unassembled WGS sequence"/>
</dbReference>
<evidence type="ECO:0000256" key="2">
    <source>
        <dbReference type="RuleBase" id="RU000363"/>
    </source>
</evidence>
<sequence>MSSGTATSYNDQTNATQVAADNASNIAGKIVLTTGVSPGGTGAFFVETIAKYKPQLLILAGRSATKIQQTADKIKADPAAEGVQVRTLVLDLGSQRQVREAAKEVLAYPEDRIDVLVNSAGIMAGPHRTTEEGIELQFGTNHIGHFLFTNLIMEKILKSKTPRIVNVSSNGHRFSRVRFDDYNWQDGKTYDQWLAYSGSKTANILFTKSLAHKLGPKGLLTFSLHPGVIFDTSLAGADFSDEDWGALKAMDKALGHPLGEPDATFPLKNTNQGAATHVAAAFDTRLNAFNGAYLQDADLTDEIYPPATSHPEDVERCWELSEQIVGQKFQY</sequence>
<organism evidence="3 4">
    <name type="scientific">Periconia digitata</name>
    <dbReference type="NCBI Taxonomy" id="1303443"/>
    <lineage>
        <taxon>Eukaryota</taxon>
        <taxon>Fungi</taxon>
        <taxon>Dikarya</taxon>
        <taxon>Ascomycota</taxon>
        <taxon>Pezizomycotina</taxon>
        <taxon>Dothideomycetes</taxon>
        <taxon>Pleosporomycetidae</taxon>
        <taxon>Pleosporales</taxon>
        <taxon>Massarineae</taxon>
        <taxon>Periconiaceae</taxon>
        <taxon>Periconia</taxon>
    </lineage>
</organism>
<dbReference type="SUPFAM" id="SSF51735">
    <property type="entry name" value="NAD(P)-binding Rossmann-fold domains"/>
    <property type="match status" value="1"/>
</dbReference>
<dbReference type="PANTHER" id="PTHR43157:SF31">
    <property type="entry name" value="PHOSPHATIDYLINOSITOL-GLYCAN BIOSYNTHESIS CLASS F PROTEIN"/>
    <property type="match status" value="1"/>
</dbReference>
<dbReference type="PANTHER" id="PTHR43157">
    <property type="entry name" value="PHOSPHATIDYLINOSITOL-GLYCAN BIOSYNTHESIS CLASS F PROTEIN-RELATED"/>
    <property type="match status" value="1"/>
</dbReference>
<dbReference type="Pfam" id="PF00106">
    <property type="entry name" value="adh_short"/>
    <property type="match status" value="1"/>
</dbReference>
<dbReference type="OrthoDB" id="191139at2759"/>
<comment type="similarity">
    <text evidence="2">Belongs to the short-chain dehydrogenases/reductases (SDR) family.</text>
</comment>
<dbReference type="EMBL" id="CAOQHR010000008">
    <property type="protein sequence ID" value="CAI6338892.1"/>
    <property type="molecule type" value="Genomic_DNA"/>
</dbReference>
<dbReference type="PRINTS" id="PR00080">
    <property type="entry name" value="SDRFAMILY"/>
</dbReference>
<comment type="caution">
    <text evidence="3">The sequence shown here is derived from an EMBL/GenBank/DDBJ whole genome shotgun (WGS) entry which is preliminary data.</text>
</comment>
<accession>A0A9W4UPR9</accession>
<proteinExistence type="inferred from homology"/>
<gene>
    <name evidence="3" type="ORF">PDIGIT_LOCUS12028</name>
</gene>
<name>A0A9W4UPR9_9PLEO</name>
<evidence type="ECO:0000256" key="1">
    <source>
        <dbReference type="ARBA" id="ARBA00023002"/>
    </source>
</evidence>
<dbReference type="Gene3D" id="3.40.50.720">
    <property type="entry name" value="NAD(P)-binding Rossmann-like Domain"/>
    <property type="match status" value="1"/>
</dbReference>
<dbReference type="InterPro" id="IPR002347">
    <property type="entry name" value="SDR_fam"/>
</dbReference>
<dbReference type="InterPro" id="IPR036291">
    <property type="entry name" value="NAD(P)-bd_dom_sf"/>
</dbReference>
<dbReference type="GO" id="GO:0016491">
    <property type="term" value="F:oxidoreductase activity"/>
    <property type="evidence" value="ECO:0007669"/>
    <property type="project" value="UniProtKB-KW"/>
</dbReference>
<keyword evidence="1" id="KW-0560">Oxidoreductase</keyword>
<dbReference type="PRINTS" id="PR00081">
    <property type="entry name" value="GDHRDH"/>
</dbReference>